<comment type="caution">
    <text evidence="1">The sequence shown here is derived from an EMBL/GenBank/DDBJ whole genome shotgun (WGS) entry which is preliminary data.</text>
</comment>
<sequence>MSKPSSKPKLSVLALSAGNAHFGDQIGNQLYEDYLPSLMAAQLNCAQYFDVELDNKSGSASSSDDRKVVSEREYAEQLTSCLAESLCPKTFVKQSHGCVSKLIKMNAEWTPNLDKNTENEFRKDLKECFSDVKECVAEFILHGSVNEKK</sequence>
<keyword evidence="2" id="KW-1185">Reference proteome</keyword>
<protein>
    <submittedName>
        <fullName evidence="1">Uncharacterized protein</fullName>
    </submittedName>
</protein>
<evidence type="ECO:0000313" key="2">
    <source>
        <dbReference type="Proteomes" id="UP000816034"/>
    </source>
</evidence>
<accession>A0AA88GWS9</accession>
<dbReference type="EMBL" id="PYSW02000005">
    <property type="protein sequence ID" value="KAG2392390.1"/>
    <property type="molecule type" value="Genomic_DNA"/>
</dbReference>
<name>A0AA88GWS9_NAELO</name>
<evidence type="ECO:0000313" key="1">
    <source>
        <dbReference type="EMBL" id="KAG2392390.1"/>
    </source>
</evidence>
<reference evidence="1 2" key="1">
    <citation type="journal article" date="2018" name="BMC Genomics">
        <title>The genome of Naegleria lovaniensis, the basis for a comparative approach to unravel pathogenicity factors of the human pathogenic amoeba N. fowleri.</title>
        <authorList>
            <person name="Liechti N."/>
            <person name="Schurch N."/>
            <person name="Bruggmann R."/>
            <person name="Wittwer M."/>
        </authorList>
    </citation>
    <scope>NUCLEOTIDE SEQUENCE [LARGE SCALE GENOMIC DNA]</scope>
    <source>
        <strain evidence="1 2">ATCC 30569</strain>
    </source>
</reference>
<proteinExistence type="predicted"/>
<organism evidence="1 2">
    <name type="scientific">Naegleria lovaniensis</name>
    <name type="common">Amoeba</name>
    <dbReference type="NCBI Taxonomy" id="51637"/>
    <lineage>
        <taxon>Eukaryota</taxon>
        <taxon>Discoba</taxon>
        <taxon>Heterolobosea</taxon>
        <taxon>Tetramitia</taxon>
        <taxon>Eutetramitia</taxon>
        <taxon>Vahlkampfiidae</taxon>
        <taxon>Naegleria</taxon>
    </lineage>
</organism>
<dbReference type="AlphaFoldDB" id="A0AA88GWS9"/>
<dbReference type="GeneID" id="68105096"/>
<dbReference type="RefSeq" id="XP_044554284.1">
    <property type="nucleotide sequence ID" value="XM_044688431.1"/>
</dbReference>
<gene>
    <name evidence="1" type="ORF">C9374_012642</name>
</gene>
<dbReference type="Proteomes" id="UP000816034">
    <property type="component" value="Unassembled WGS sequence"/>
</dbReference>